<feature type="domain" description="Acyl-CoA oxidase/dehydrogenase middle" evidence="6">
    <location>
        <begin position="162"/>
        <end position="273"/>
    </location>
</feature>
<name>A0A941DSG1_9BURK</name>
<keyword evidence="10" id="KW-1185">Reference proteome</keyword>
<dbReference type="Pfam" id="PF00441">
    <property type="entry name" value="Acyl-CoA_dh_1"/>
    <property type="match status" value="1"/>
</dbReference>
<keyword evidence="4" id="KW-0274">FAD</keyword>
<proteinExistence type="inferred from homology"/>
<evidence type="ECO:0000256" key="4">
    <source>
        <dbReference type="ARBA" id="ARBA00022827"/>
    </source>
</evidence>
<evidence type="ECO:0000256" key="3">
    <source>
        <dbReference type="ARBA" id="ARBA00022630"/>
    </source>
</evidence>
<dbReference type="Gene3D" id="1.20.140.10">
    <property type="entry name" value="Butyryl-CoA Dehydrogenase, subunit A, domain 3"/>
    <property type="match status" value="1"/>
</dbReference>
<dbReference type="InterPro" id="IPR025878">
    <property type="entry name" value="Acyl-CoA_dh-like_C_dom"/>
</dbReference>
<dbReference type="Gene3D" id="1.10.540.10">
    <property type="entry name" value="Acyl-CoA dehydrogenase/oxidase, N-terminal domain"/>
    <property type="match status" value="1"/>
</dbReference>
<gene>
    <name evidence="9" type="ORF">KDM89_17915</name>
</gene>
<dbReference type="PANTHER" id="PTHR42803:SF3">
    <property type="entry name" value="ACYL-COA DEHYDROGENASE-RELATED"/>
    <property type="match status" value="1"/>
</dbReference>
<dbReference type="InterPro" id="IPR052166">
    <property type="entry name" value="Diverse_Acyl-CoA_DH"/>
</dbReference>
<dbReference type="Pfam" id="PF02770">
    <property type="entry name" value="Acyl-CoA_dh_M"/>
    <property type="match status" value="1"/>
</dbReference>
<evidence type="ECO:0000256" key="1">
    <source>
        <dbReference type="ARBA" id="ARBA00001974"/>
    </source>
</evidence>
<dbReference type="InterPro" id="IPR009100">
    <property type="entry name" value="AcylCoA_DH/oxidase_NM_dom_sf"/>
</dbReference>
<evidence type="ECO:0000259" key="8">
    <source>
        <dbReference type="Pfam" id="PF12806"/>
    </source>
</evidence>
<comment type="caution">
    <text evidence="9">The sequence shown here is derived from an EMBL/GenBank/DDBJ whole genome shotgun (WGS) entry which is preliminary data.</text>
</comment>
<dbReference type="AlphaFoldDB" id="A0A941DSG1"/>
<feature type="domain" description="Acyl-CoA dehydrogenase/oxidase C-terminal" evidence="5">
    <location>
        <begin position="296"/>
        <end position="461"/>
    </location>
</feature>
<dbReference type="GO" id="GO:0016627">
    <property type="term" value="F:oxidoreductase activity, acting on the CH-CH group of donors"/>
    <property type="evidence" value="ECO:0007669"/>
    <property type="project" value="InterPro"/>
</dbReference>
<organism evidence="9 10">
    <name type="scientific">Undibacterium luofuense</name>
    <dbReference type="NCBI Taxonomy" id="2828733"/>
    <lineage>
        <taxon>Bacteria</taxon>
        <taxon>Pseudomonadati</taxon>
        <taxon>Pseudomonadota</taxon>
        <taxon>Betaproteobacteria</taxon>
        <taxon>Burkholderiales</taxon>
        <taxon>Oxalobacteraceae</taxon>
        <taxon>Undibacterium</taxon>
    </lineage>
</organism>
<keyword evidence="3" id="KW-0285">Flavoprotein</keyword>
<dbReference type="InterPro" id="IPR037069">
    <property type="entry name" value="AcylCoA_DH/ox_N_sf"/>
</dbReference>
<dbReference type="Pfam" id="PF12806">
    <property type="entry name" value="Acyl-CoA_dh_C"/>
    <property type="match status" value="1"/>
</dbReference>
<dbReference type="InterPro" id="IPR036250">
    <property type="entry name" value="AcylCo_DH-like_C"/>
</dbReference>
<sequence>MPTSLINRKTLDFLLFDWLKADQYLHHSAKQMHHRASLAALLDRAAALAAEKLGPCQRLSDEHEPVLEHGIVSMPPEIRNALHAMRDQGFFGLTQSTNDGGQGLPVLVERACFALFAAANPAVAAYPQISLACARTIQHWGTPAQISQYAKPMFAGRMFGTMCLAEQQAGSSLGDIETRAVPDGPNAYRLYGHKMWVAGGAHTMADNIVHLVLARVPDDHGNLIPGVRGLSLFLVPALIRHGNGETVTQNDIAVTGINRTMGYRGLVNCSLSFGEGVHRPGGKAGATGWLIGPLHRGLAPLLQLMNEARAGTGLFAASIASAGYQLSLRYAKERRQGRAWADKSATSPQIPIIQHEDVRRMLLRQKCYSEGALALSLYCARLSDEESAAPDADLRRHATLLRELLTPVAKCWSAQWGLQANHLAIQIFGGIGYTRQCPAEQLFRDSRLNAIQQGTHGVQALELLSKKLRLEDGTALELLGETMHKTLLKAGQHDVLAVHGKHLARAMHLLARVTRQLLSDDQQQRAMAQASPYMEAFGHIVVAWIWLDLALCCDQIAARTDAHFCAGKLAALDYFYLWELPVAELTLNQMMQADKSVIGFSDLSF</sequence>
<dbReference type="Pfam" id="PF02771">
    <property type="entry name" value="Acyl-CoA_dh_N"/>
    <property type="match status" value="1"/>
</dbReference>
<dbReference type="SUPFAM" id="SSF56645">
    <property type="entry name" value="Acyl-CoA dehydrogenase NM domain-like"/>
    <property type="match status" value="1"/>
</dbReference>
<dbReference type="InterPro" id="IPR046373">
    <property type="entry name" value="Acyl-CoA_Oxase/DH_mid-dom_sf"/>
</dbReference>
<dbReference type="PANTHER" id="PTHR42803">
    <property type="entry name" value="ACYL-COA DEHYDROGENASE"/>
    <property type="match status" value="1"/>
</dbReference>
<comment type="cofactor">
    <cofactor evidence="1">
        <name>FAD</name>
        <dbReference type="ChEBI" id="CHEBI:57692"/>
    </cofactor>
</comment>
<dbReference type="InterPro" id="IPR013786">
    <property type="entry name" value="AcylCoA_DH/ox_N"/>
</dbReference>
<dbReference type="Gene3D" id="2.40.110.10">
    <property type="entry name" value="Butyryl-CoA Dehydrogenase, subunit A, domain 2"/>
    <property type="match status" value="1"/>
</dbReference>
<evidence type="ECO:0000259" key="7">
    <source>
        <dbReference type="Pfam" id="PF02771"/>
    </source>
</evidence>
<dbReference type="GO" id="GO:0050660">
    <property type="term" value="F:flavin adenine dinucleotide binding"/>
    <property type="evidence" value="ECO:0007669"/>
    <property type="project" value="InterPro"/>
</dbReference>
<dbReference type="SUPFAM" id="SSF47203">
    <property type="entry name" value="Acyl-CoA dehydrogenase C-terminal domain-like"/>
    <property type="match status" value="1"/>
</dbReference>
<evidence type="ECO:0000313" key="9">
    <source>
        <dbReference type="EMBL" id="MBR7784026.1"/>
    </source>
</evidence>
<feature type="domain" description="Acyl-CoA dehydrogenase/oxidase N-terminal" evidence="7">
    <location>
        <begin position="41"/>
        <end position="156"/>
    </location>
</feature>
<evidence type="ECO:0000313" key="10">
    <source>
        <dbReference type="Proteomes" id="UP000680067"/>
    </source>
</evidence>
<evidence type="ECO:0000256" key="2">
    <source>
        <dbReference type="ARBA" id="ARBA00009347"/>
    </source>
</evidence>
<dbReference type="EMBL" id="JAGSPN010000017">
    <property type="protein sequence ID" value="MBR7784026.1"/>
    <property type="molecule type" value="Genomic_DNA"/>
</dbReference>
<accession>A0A941DSG1</accession>
<evidence type="ECO:0000259" key="5">
    <source>
        <dbReference type="Pfam" id="PF00441"/>
    </source>
</evidence>
<reference evidence="9" key="1">
    <citation type="submission" date="2021-04" db="EMBL/GenBank/DDBJ databases">
        <title>novel species isolated from subtropical streams in China.</title>
        <authorList>
            <person name="Lu H."/>
        </authorList>
    </citation>
    <scope>NUCLEOTIDE SEQUENCE</scope>
    <source>
        <strain evidence="9">LFS511W</strain>
    </source>
</reference>
<dbReference type="RefSeq" id="WP_212689298.1">
    <property type="nucleotide sequence ID" value="NZ_JAGSPN010000017.1"/>
</dbReference>
<dbReference type="Proteomes" id="UP000680067">
    <property type="component" value="Unassembled WGS sequence"/>
</dbReference>
<protein>
    <submittedName>
        <fullName evidence="9">Acyl-CoA dehydrogenase</fullName>
    </submittedName>
</protein>
<dbReference type="InterPro" id="IPR009075">
    <property type="entry name" value="AcylCo_DH/oxidase_C"/>
</dbReference>
<comment type="similarity">
    <text evidence="2">Belongs to the acyl-CoA dehydrogenase family.</text>
</comment>
<evidence type="ECO:0000259" key="6">
    <source>
        <dbReference type="Pfam" id="PF02770"/>
    </source>
</evidence>
<feature type="domain" description="Acetyl-CoA dehydrogenase-like C-terminal" evidence="8">
    <location>
        <begin position="482"/>
        <end position="598"/>
    </location>
</feature>
<dbReference type="InterPro" id="IPR006091">
    <property type="entry name" value="Acyl-CoA_Oxase/DH_mid-dom"/>
</dbReference>